<dbReference type="Proteomes" id="UP000197783">
    <property type="component" value="Unassembled WGS sequence"/>
</dbReference>
<keyword evidence="1" id="KW-0472">Membrane</keyword>
<evidence type="ECO:0000259" key="2">
    <source>
        <dbReference type="Pfam" id="PF04024"/>
    </source>
</evidence>
<evidence type="ECO:0000313" key="4">
    <source>
        <dbReference type="Proteomes" id="UP000197783"/>
    </source>
</evidence>
<keyword evidence="1" id="KW-1133">Transmembrane helix</keyword>
<sequence>MTNVKPRSSSKDNLLGICHAVGEDFGFNPLWLRLALGAAFVVQPVGVVIGYLALGIVVLVSRLAFPGNRATPTVSIARQPEGSAANVANEPEQQVLAQAA</sequence>
<feature type="domain" description="Phage shock protein PspC N-terminal" evidence="2">
    <location>
        <begin position="7"/>
        <end position="58"/>
    </location>
</feature>
<proteinExistence type="predicted"/>
<evidence type="ECO:0000313" key="3">
    <source>
        <dbReference type="EMBL" id="OWK30565.1"/>
    </source>
</evidence>
<keyword evidence="4" id="KW-1185">Reference proteome</keyword>
<protein>
    <submittedName>
        <fullName evidence="3">PspC domain protein</fullName>
    </submittedName>
</protein>
<dbReference type="OrthoDB" id="7581438at2"/>
<organism evidence="3 4">
    <name type="scientific">Sphingomonas mucosissima</name>
    <dbReference type="NCBI Taxonomy" id="370959"/>
    <lineage>
        <taxon>Bacteria</taxon>
        <taxon>Pseudomonadati</taxon>
        <taxon>Pseudomonadota</taxon>
        <taxon>Alphaproteobacteria</taxon>
        <taxon>Sphingomonadales</taxon>
        <taxon>Sphingomonadaceae</taxon>
        <taxon>Sphingomonas</taxon>
    </lineage>
</organism>
<dbReference type="AlphaFoldDB" id="A0A245ZLG3"/>
<feature type="transmembrane region" description="Helical" evidence="1">
    <location>
        <begin position="34"/>
        <end position="60"/>
    </location>
</feature>
<dbReference type="EMBL" id="NBBJ01000002">
    <property type="protein sequence ID" value="OWK30565.1"/>
    <property type="molecule type" value="Genomic_DNA"/>
</dbReference>
<accession>A0A245ZLG3</accession>
<gene>
    <name evidence="3" type="ORF">SPMU_15520</name>
</gene>
<reference evidence="3 4" key="1">
    <citation type="submission" date="2017-03" db="EMBL/GenBank/DDBJ databases">
        <title>Genome sequence of Sphingomonas mucosissima DSM 17494.</title>
        <authorList>
            <person name="Poehlein A."/>
            <person name="Wuebbeler J.H."/>
            <person name="Steinbuechel A."/>
            <person name="Daniel R."/>
        </authorList>
    </citation>
    <scope>NUCLEOTIDE SEQUENCE [LARGE SCALE GENOMIC DNA]</scope>
    <source>
        <strain evidence="3 4">DSM 17494</strain>
    </source>
</reference>
<dbReference type="InterPro" id="IPR007168">
    <property type="entry name" value="Phageshock_PspC_N"/>
</dbReference>
<name>A0A245ZLG3_9SPHN</name>
<dbReference type="RefSeq" id="WP_088333298.1">
    <property type="nucleotide sequence ID" value="NZ_NBBJ01000002.1"/>
</dbReference>
<comment type="caution">
    <text evidence="3">The sequence shown here is derived from an EMBL/GenBank/DDBJ whole genome shotgun (WGS) entry which is preliminary data.</text>
</comment>
<evidence type="ECO:0000256" key="1">
    <source>
        <dbReference type="SAM" id="Phobius"/>
    </source>
</evidence>
<dbReference type="Pfam" id="PF04024">
    <property type="entry name" value="PspC"/>
    <property type="match status" value="1"/>
</dbReference>
<keyword evidence="1" id="KW-0812">Transmembrane</keyword>